<dbReference type="Proteomes" id="UP000321773">
    <property type="component" value="Unassembled WGS sequence"/>
</dbReference>
<feature type="binding site" evidence="11">
    <location>
        <begin position="306"/>
        <end position="308"/>
    </location>
    <ligand>
        <name>substrate</name>
    </ligand>
</feature>
<dbReference type="SUPFAM" id="SSF51556">
    <property type="entry name" value="Metallo-dependent hydrolases"/>
    <property type="match status" value="1"/>
</dbReference>
<evidence type="ECO:0000256" key="8">
    <source>
        <dbReference type="ARBA" id="ARBA00060590"/>
    </source>
</evidence>
<dbReference type="Gene3D" id="2.30.40.10">
    <property type="entry name" value="Urease, subunit C, domain 1"/>
    <property type="match status" value="1"/>
</dbReference>
<evidence type="ECO:0000313" key="17">
    <source>
        <dbReference type="Proteomes" id="UP000321773"/>
    </source>
</evidence>
<dbReference type="CDD" id="cd00854">
    <property type="entry name" value="NagA"/>
    <property type="match status" value="1"/>
</dbReference>
<comment type="catalytic activity">
    <reaction evidence="7">
        <text>N-acetyl-D-glucosamine 6-phosphate + H2O = D-glucosamine 6-phosphate + acetate</text>
        <dbReference type="Rhea" id="RHEA:22936"/>
        <dbReference type="ChEBI" id="CHEBI:15377"/>
        <dbReference type="ChEBI" id="CHEBI:30089"/>
        <dbReference type="ChEBI" id="CHEBI:57513"/>
        <dbReference type="ChEBI" id="CHEBI:58725"/>
        <dbReference type="EC" id="3.5.1.25"/>
    </reaction>
</comment>
<dbReference type="SUPFAM" id="SSF51338">
    <property type="entry name" value="Composite domain of metallo-dependent hydrolases"/>
    <property type="match status" value="1"/>
</dbReference>
<protein>
    <recommendedName>
        <fullName evidence="3">N-acetylglucosamine-6-phosphate deacetylase</fullName>
        <ecNumber evidence="2">3.5.1.25</ecNumber>
    </recommendedName>
</protein>
<dbReference type="InterPro" id="IPR011059">
    <property type="entry name" value="Metal-dep_hydrolase_composite"/>
</dbReference>
<reference evidence="15 16" key="1">
    <citation type="submission" date="2016-10" db="EMBL/GenBank/DDBJ databases">
        <authorList>
            <person name="de Groot N.N."/>
        </authorList>
    </citation>
    <scope>NUCLEOTIDE SEQUENCE [LARGE SCALE GENOMIC DNA]</scope>
    <source>
        <strain evidence="15 16">DSM 17074</strain>
    </source>
</reference>
<feature type="domain" description="Amidohydrolase-related" evidence="13">
    <location>
        <begin position="51"/>
        <end position="372"/>
    </location>
</feature>
<evidence type="ECO:0000256" key="2">
    <source>
        <dbReference type="ARBA" id="ARBA00011899"/>
    </source>
</evidence>
<dbReference type="PIRSF" id="PIRSF038994">
    <property type="entry name" value="NagA"/>
    <property type="match status" value="1"/>
</dbReference>
<evidence type="ECO:0000256" key="7">
    <source>
        <dbReference type="ARBA" id="ARBA00047647"/>
    </source>
</evidence>
<dbReference type="EC" id="3.5.1.25" evidence="2"/>
<dbReference type="InterPro" id="IPR032466">
    <property type="entry name" value="Metal_Hydrolase"/>
</dbReference>
<feature type="binding site" evidence="11">
    <location>
        <position position="139"/>
    </location>
    <ligand>
        <name>substrate</name>
    </ligand>
</feature>
<dbReference type="OrthoDB" id="9776488at2"/>
<feature type="binding site" evidence="12">
    <location>
        <position position="194"/>
    </location>
    <ligand>
        <name>Zn(2+)</name>
        <dbReference type="ChEBI" id="CHEBI:29105"/>
    </ligand>
</feature>
<evidence type="ECO:0000256" key="3">
    <source>
        <dbReference type="ARBA" id="ARBA00018029"/>
    </source>
</evidence>
<organism evidence="15 16">
    <name type="scientific">Halolactibacillus miurensis</name>
    <dbReference type="NCBI Taxonomy" id="306541"/>
    <lineage>
        <taxon>Bacteria</taxon>
        <taxon>Bacillati</taxon>
        <taxon>Bacillota</taxon>
        <taxon>Bacilli</taxon>
        <taxon>Bacillales</taxon>
        <taxon>Bacillaceae</taxon>
        <taxon>Halolactibacillus</taxon>
    </lineage>
</organism>
<sequence length="382" mass="41455">MSIAIKAGTVYLHNQIVHDGYLLIDNGKFVSFTKDKPDAHYNVIDYSDYAIAPGLFDTHIHGYNGYDVMDNDLAGFKKMSEDLLSCGVTSFLPTTLTAPIDQLDAVIQTIGPHMKEVTGAKARGFFIEGPFFTEKHKGAQNPNYFMDPSTDILDRWIQLSHHQIKKIAIAPERTGSHAFISYAKKHHIKVALAHTDADYSIAMDAINSGASIFTHTFNGMSGFHHREPGVVGAALNSEHAFVEVIGDGHHVHPAAIKTLIKTRGIDETVLISDCMMAGGKPEGQYKLGEFDVIVKDGKATIPSGSLAGSILELKDAVKNLVDWGVATPHEAIKMASTSPAKSLGLDDTGIIKSGAAADFIVLDHNLHLQATYIDGQCKYTKE</sequence>
<dbReference type="GO" id="GO:0006046">
    <property type="term" value="P:N-acetylglucosamine catabolic process"/>
    <property type="evidence" value="ECO:0007669"/>
    <property type="project" value="TreeGrafter"/>
</dbReference>
<evidence type="ECO:0000256" key="4">
    <source>
        <dbReference type="ARBA" id="ARBA00022723"/>
    </source>
</evidence>
<evidence type="ECO:0000256" key="12">
    <source>
        <dbReference type="PIRSR" id="PIRSR038994-3"/>
    </source>
</evidence>
<dbReference type="GO" id="GO:0046872">
    <property type="term" value="F:metal ion binding"/>
    <property type="evidence" value="ECO:0007669"/>
    <property type="project" value="UniProtKB-KW"/>
</dbReference>
<keyword evidence="17" id="KW-1185">Reference proteome</keyword>
<evidence type="ECO:0000256" key="11">
    <source>
        <dbReference type="PIRSR" id="PIRSR038994-2"/>
    </source>
</evidence>
<evidence type="ECO:0000256" key="10">
    <source>
        <dbReference type="PIRSR" id="PIRSR038994-1"/>
    </source>
</evidence>
<proteinExistence type="inferred from homology"/>
<feature type="binding site" evidence="11">
    <location>
        <begin position="218"/>
        <end position="219"/>
    </location>
    <ligand>
        <name>substrate</name>
    </ligand>
</feature>
<accession>A0A1I6P515</accession>
<evidence type="ECO:0000256" key="9">
    <source>
        <dbReference type="PIRNR" id="PIRNR038994"/>
    </source>
</evidence>
<evidence type="ECO:0000259" key="13">
    <source>
        <dbReference type="Pfam" id="PF01979"/>
    </source>
</evidence>
<dbReference type="NCBIfam" id="TIGR00221">
    <property type="entry name" value="nagA"/>
    <property type="match status" value="1"/>
</dbReference>
<dbReference type="RefSeq" id="WP_089852722.1">
    <property type="nucleotide sequence ID" value="NZ_BJWJ01000001.1"/>
</dbReference>
<evidence type="ECO:0000313" key="14">
    <source>
        <dbReference type="EMBL" id="GEM03116.1"/>
    </source>
</evidence>
<gene>
    <name evidence="14" type="ORF">HMI01_01040</name>
    <name evidence="15" type="ORF">SAMN05421668_101204</name>
</gene>
<evidence type="ECO:0000256" key="1">
    <source>
        <dbReference type="ARBA" id="ARBA00010716"/>
    </source>
</evidence>
<feature type="binding site" evidence="11">
    <location>
        <position position="250"/>
    </location>
    <ligand>
        <name>substrate</name>
    </ligand>
</feature>
<comment type="cofactor">
    <cofactor evidence="12">
        <name>a divalent metal cation</name>
        <dbReference type="ChEBI" id="CHEBI:60240"/>
    </cofactor>
    <text evidence="12">Binds 1 divalent metal cation per subunit.</text>
</comment>
<dbReference type="FunFam" id="3.20.20.140:FF:000004">
    <property type="entry name" value="N-acetylglucosamine-6-phosphate deacetylase"/>
    <property type="match status" value="1"/>
</dbReference>
<reference evidence="14 17" key="2">
    <citation type="submission" date="2019-07" db="EMBL/GenBank/DDBJ databases">
        <title>Whole genome shotgun sequence of Halolactibacillus miurensis NBRC 100873.</title>
        <authorList>
            <person name="Hosoyama A."/>
            <person name="Uohara A."/>
            <person name="Ohji S."/>
            <person name="Ichikawa N."/>
        </authorList>
    </citation>
    <scope>NUCLEOTIDE SEQUENCE [LARGE SCALE GENOMIC DNA]</scope>
    <source>
        <strain evidence="14 17">NBRC 100873</strain>
    </source>
</reference>
<feature type="active site" description="Proton donor/acceptor" evidence="10">
    <location>
        <position position="273"/>
    </location>
</feature>
<comment type="similarity">
    <text evidence="1 9">Belongs to the metallo-dependent hydrolases superfamily. NagA family.</text>
</comment>
<dbReference type="InterPro" id="IPR006680">
    <property type="entry name" value="Amidohydro-rel"/>
</dbReference>
<feature type="binding site" evidence="12">
    <location>
        <position position="215"/>
    </location>
    <ligand>
        <name>Zn(2+)</name>
        <dbReference type="ChEBI" id="CHEBI:29105"/>
    </ligand>
</feature>
<feature type="binding site" evidence="12">
    <location>
        <position position="128"/>
    </location>
    <ligand>
        <name>Zn(2+)</name>
        <dbReference type="ChEBI" id="CHEBI:29105"/>
    </ligand>
</feature>
<dbReference type="GO" id="GO:0008448">
    <property type="term" value="F:N-acetylglucosamine-6-phosphate deacetylase activity"/>
    <property type="evidence" value="ECO:0007669"/>
    <property type="project" value="UniProtKB-EC"/>
</dbReference>
<evidence type="ECO:0000256" key="6">
    <source>
        <dbReference type="ARBA" id="ARBA00023277"/>
    </source>
</evidence>
<dbReference type="Pfam" id="PF01979">
    <property type="entry name" value="Amidohydro_1"/>
    <property type="match status" value="1"/>
</dbReference>
<dbReference type="EMBL" id="BJWJ01000001">
    <property type="protein sequence ID" value="GEM03116.1"/>
    <property type="molecule type" value="Genomic_DNA"/>
</dbReference>
<evidence type="ECO:0000313" key="15">
    <source>
        <dbReference type="EMBL" id="SFS35277.1"/>
    </source>
</evidence>
<comment type="pathway">
    <text evidence="8">Amino-sugar metabolism; N-acetylneuraminate degradation; D-fructose 6-phosphate from N-acetylneuraminate: step 4/5.</text>
</comment>
<dbReference type="AlphaFoldDB" id="A0A1I6P515"/>
<name>A0A1I6P515_9BACI</name>
<dbReference type="EMBL" id="FPAI01000001">
    <property type="protein sequence ID" value="SFS35277.1"/>
    <property type="molecule type" value="Genomic_DNA"/>
</dbReference>
<dbReference type="InterPro" id="IPR003764">
    <property type="entry name" value="GlcNAc_6-P_deAcase"/>
</dbReference>
<keyword evidence="4 12" id="KW-0479">Metal-binding</keyword>
<dbReference type="STRING" id="306541.SAMN05421668_101204"/>
<dbReference type="Gene3D" id="3.20.20.140">
    <property type="entry name" value="Metal-dependent hydrolases"/>
    <property type="match status" value="1"/>
</dbReference>
<evidence type="ECO:0000256" key="5">
    <source>
        <dbReference type="ARBA" id="ARBA00022801"/>
    </source>
</evidence>
<dbReference type="PANTHER" id="PTHR11113:SF14">
    <property type="entry name" value="N-ACETYLGLUCOSAMINE-6-PHOSPHATE DEACETYLASE"/>
    <property type="match status" value="1"/>
</dbReference>
<evidence type="ECO:0000313" key="16">
    <source>
        <dbReference type="Proteomes" id="UP000199139"/>
    </source>
</evidence>
<dbReference type="Proteomes" id="UP000199139">
    <property type="component" value="Unassembled WGS sequence"/>
</dbReference>
<dbReference type="PANTHER" id="PTHR11113">
    <property type="entry name" value="N-ACETYLGLUCOSAMINE-6-PHOSPHATE DEACETYLASE"/>
    <property type="match status" value="1"/>
</dbReference>
<keyword evidence="6 9" id="KW-0119">Carbohydrate metabolism</keyword>
<keyword evidence="5 9" id="KW-0378">Hydrolase</keyword>
<feature type="binding site" evidence="11">
    <location>
        <position position="226"/>
    </location>
    <ligand>
        <name>substrate</name>
    </ligand>
</feature>